<comment type="cofactor">
    <cofactor evidence="1">
        <name>iron-sulfur cluster</name>
        <dbReference type="ChEBI" id="CHEBI:30408"/>
    </cofactor>
</comment>
<feature type="domain" description="Biotin synthase auxiliary protein C-terminal" evidence="8">
    <location>
        <begin position="41"/>
        <end position="66"/>
    </location>
</feature>
<dbReference type="AlphaFoldDB" id="A0A1H1U109"/>
<name>A0A1H1U109_9CORY</name>
<evidence type="ECO:0000256" key="7">
    <source>
        <dbReference type="ARBA" id="ARBA00093796"/>
    </source>
</evidence>
<dbReference type="STRING" id="1203190.GCA_000312345_00812"/>
<gene>
    <name evidence="9" type="ORF">SAMN04488539_2119</name>
</gene>
<dbReference type="EMBL" id="LT629765">
    <property type="protein sequence ID" value="SDS66031.1"/>
    <property type="molecule type" value="Genomic_DNA"/>
</dbReference>
<evidence type="ECO:0000313" key="10">
    <source>
        <dbReference type="Proteomes" id="UP000182237"/>
    </source>
</evidence>
<evidence type="ECO:0000256" key="1">
    <source>
        <dbReference type="ARBA" id="ARBA00001915"/>
    </source>
</evidence>
<evidence type="ECO:0000256" key="2">
    <source>
        <dbReference type="ARBA" id="ARBA00022723"/>
    </source>
</evidence>
<comment type="similarity">
    <text evidence="6">Belongs to the BsaP family.</text>
</comment>
<evidence type="ECO:0000313" key="9">
    <source>
        <dbReference type="EMBL" id="SDS66031.1"/>
    </source>
</evidence>
<evidence type="ECO:0000256" key="6">
    <source>
        <dbReference type="ARBA" id="ARBA00093780"/>
    </source>
</evidence>
<keyword evidence="2" id="KW-0479">Metal-binding</keyword>
<sequence length="67" mass="7665">MKIPNSTELADAILSGSVSFAVRDDRPYDAPRICPLCQRRMVVKINPFGWEAACSRHGLFRSEWLER</sequence>
<organism evidence="9 10">
    <name type="scientific">Corynebacterium timonense</name>
    <dbReference type="NCBI Taxonomy" id="441500"/>
    <lineage>
        <taxon>Bacteria</taxon>
        <taxon>Bacillati</taxon>
        <taxon>Actinomycetota</taxon>
        <taxon>Actinomycetes</taxon>
        <taxon>Mycobacteriales</taxon>
        <taxon>Corynebacteriaceae</taxon>
        <taxon>Corynebacterium</taxon>
    </lineage>
</organism>
<evidence type="ECO:0000256" key="4">
    <source>
        <dbReference type="ARBA" id="ARBA00023004"/>
    </source>
</evidence>
<dbReference type="Pfam" id="PF26519">
    <property type="entry name" value="BsaP"/>
    <property type="match status" value="1"/>
</dbReference>
<dbReference type="RefSeq" id="WP_019193662.1">
    <property type="nucleotide sequence ID" value="NZ_LT629765.1"/>
</dbReference>
<dbReference type="Proteomes" id="UP000182237">
    <property type="component" value="Chromosome I"/>
</dbReference>
<dbReference type="InterPro" id="IPR058605">
    <property type="entry name" value="BsaP_C"/>
</dbReference>
<accession>A0A1H1U109</accession>
<proteinExistence type="inferred from homology"/>
<keyword evidence="3" id="KW-0093">Biotin biosynthesis</keyword>
<reference evidence="9 10" key="1">
    <citation type="submission" date="2016-10" db="EMBL/GenBank/DDBJ databases">
        <authorList>
            <person name="de Groot N.N."/>
        </authorList>
    </citation>
    <scope>NUCLEOTIDE SEQUENCE [LARGE SCALE GENOMIC DNA]</scope>
    <source>
        <strain evidence="9 10">DSM 45434</strain>
    </source>
</reference>
<keyword evidence="10" id="KW-1185">Reference proteome</keyword>
<protein>
    <recommendedName>
        <fullName evidence="7">Biotin synthase auxiliary protein</fullName>
    </recommendedName>
</protein>
<evidence type="ECO:0000259" key="8">
    <source>
        <dbReference type="Pfam" id="PF26519"/>
    </source>
</evidence>
<evidence type="ECO:0000256" key="3">
    <source>
        <dbReference type="ARBA" id="ARBA00022756"/>
    </source>
</evidence>
<comment type="function">
    <text evidence="5">Required for the activity of the biotin synthase BioB.</text>
</comment>
<evidence type="ECO:0000256" key="5">
    <source>
        <dbReference type="ARBA" id="ARBA00093761"/>
    </source>
</evidence>
<keyword evidence="4" id="KW-0408">Iron</keyword>